<keyword evidence="5" id="KW-1185">Reference proteome</keyword>
<dbReference type="PRINTS" id="PR00080">
    <property type="entry name" value="SDRFAMILY"/>
</dbReference>
<dbReference type="PROSITE" id="PS00061">
    <property type="entry name" value="ADH_SHORT"/>
    <property type="match status" value="1"/>
</dbReference>
<sequence length="276" mass="30002">MRTWFITGASRGFGTLIAEQALRAGDAVIATARKPQDITSRLGNHPNLLAVRLDVTSEEEAHQAVAEGIKRFGQIDVVVNNAGFGVLGAVEETSAKETERLFATNVFGVLNVTRAVLPHLRRQRSGHIINISSVGGYQSFIGWGVYCSTKFAVEGITEALHQELAPLGIRVTVVEPGFFRTDFLDEQSLIKTALELSDYDETVGKMRQFAEGANHAQPGDPLKFAEAMLALVNAPNPPQRLAMGSDTVAIVGEKNRLVEAELAEWKELSISTDFKV</sequence>
<gene>
    <name evidence="4" type="ORF">LLW09_24590</name>
</gene>
<reference evidence="4 5" key="1">
    <citation type="journal article" date="2023" name="Int J Dairy Technol">
        <title>Genome based analysis of Pseudomonas paracarnis RQ057, a strain responsible for blue discoloration spoilage in processed cheese.</title>
        <authorList>
            <person name="Rodrigues Rd.S."/>
            <person name="Machado S.G."/>
            <person name="de Carvalho A.F."/>
            <person name="Nero L.A."/>
        </authorList>
    </citation>
    <scope>NUCLEOTIDE SEQUENCE [LARGE SCALE GENOMIC DNA]</scope>
    <source>
        <strain evidence="4 5">RQ057</strain>
    </source>
</reference>
<dbReference type="InterPro" id="IPR002347">
    <property type="entry name" value="SDR_fam"/>
</dbReference>
<evidence type="ECO:0000256" key="3">
    <source>
        <dbReference type="RuleBase" id="RU000363"/>
    </source>
</evidence>
<evidence type="ECO:0000256" key="2">
    <source>
        <dbReference type="ARBA" id="ARBA00023002"/>
    </source>
</evidence>
<dbReference type="PANTHER" id="PTHR43976">
    <property type="entry name" value="SHORT CHAIN DEHYDROGENASE"/>
    <property type="match status" value="1"/>
</dbReference>
<accession>A0ABU6C0Z0</accession>
<comment type="caution">
    <text evidence="4">The sequence shown here is derived from an EMBL/GenBank/DDBJ whole genome shotgun (WGS) entry which is preliminary data.</text>
</comment>
<evidence type="ECO:0000313" key="4">
    <source>
        <dbReference type="EMBL" id="MEB3785712.1"/>
    </source>
</evidence>
<evidence type="ECO:0000256" key="1">
    <source>
        <dbReference type="ARBA" id="ARBA00006484"/>
    </source>
</evidence>
<dbReference type="Proteomes" id="UP001336015">
    <property type="component" value="Unassembled WGS sequence"/>
</dbReference>
<organism evidence="4 5">
    <name type="scientific">Pseudomonas paracarnis</name>
    <dbReference type="NCBI Taxonomy" id="2750625"/>
    <lineage>
        <taxon>Bacteria</taxon>
        <taxon>Pseudomonadati</taxon>
        <taxon>Pseudomonadota</taxon>
        <taxon>Gammaproteobacteria</taxon>
        <taxon>Pseudomonadales</taxon>
        <taxon>Pseudomonadaceae</taxon>
        <taxon>Pseudomonas</taxon>
    </lineage>
</organism>
<dbReference type="Gene3D" id="3.40.50.720">
    <property type="entry name" value="NAD(P)-binding Rossmann-like Domain"/>
    <property type="match status" value="1"/>
</dbReference>
<evidence type="ECO:0000313" key="5">
    <source>
        <dbReference type="Proteomes" id="UP001336015"/>
    </source>
</evidence>
<protein>
    <submittedName>
        <fullName evidence="4">SDR family NAD(P)-dependent oxidoreductase</fullName>
    </submittedName>
</protein>
<dbReference type="PANTHER" id="PTHR43976:SF16">
    <property type="entry name" value="SHORT-CHAIN DEHYDROGENASE_REDUCTASE FAMILY PROTEIN"/>
    <property type="match status" value="1"/>
</dbReference>
<dbReference type="NCBIfam" id="NF004824">
    <property type="entry name" value="PRK06180.1"/>
    <property type="match status" value="1"/>
</dbReference>
<dbReference type="InterPro" id="IPR051911">
    <property type="entry name" value="SDR_oxidoreductase"/>
</dbReference>
<dbReference type="PRINTS" id="PR00081">
    <property type="entry name" value="GDHRDH"/>
</dbReference>
<dbReference type="RefSeq" id="WP_220381758.1">
    <property type="nucleotide sequence ID" value="NZ_JAEFBF010000014.1"/>
</dbReference>
<comment type="similarity">
    <text evidence="1 3">Belongs to the short-chain dehydrogenases/reductases (SDR) family.</text>
</comment>
<dbReference type="Pfam" id="PF00106">
    <property type="entry name" value="adh_short"/>
    <property type="match status" value="1"/>
</dbReference>
<dbReference type="InterPro" id="IPR036291">
    <property type="entry name" value="NAD(P)-bd_dom_sf"/>
</dbReference>
<dbReference type="SUPFAM" id="SSF51735">
    <property type="entry name" value="NAD(P)-binding Rossmann-fold domains"/>
    <property type="match status" value="1"/>
</dbReference>
<proteinExistence type="inferred from homology"/>
<dbReference type="InterPro" id="IPR020904">
    <property type="entry name" value="Sc_DH/Rdtase_CS"/>
</dbReference>
<dbReference type="CDD" id="cd05374">
    <property type="entry name" value="17beta-HSD-like_SDR_c"/>
    <property type="match status" value="1"/>
</dbReference>
<name>A0ABU6C0Z0_9PSED</name>
<keyword evidence="2" id="KW-0560">Oxidoreductase</keyword>
<dbReference type="EMBL" id="JAJGWQ010000020">
    <property type="protein sequence ID" value="MEB3785712.1"/>
    <property type="molecule type" value="Genomic_DNA"/>
</dbReference>